<dbReference type="NCBIfam" id="TIGR01509">
    <property type="entry name" value="HAD-SF-IA-v3"/>
    <property type="match status" value="1"/>
</dbReference>
<dbReference type="SFLD" id="SFLDS00003">
    <property type="entry name" value="Haloacid_Dehalogenase"/>
    <property type="match status" value="1"/>
</dbReference>
<dbReference type="PANTHER" id="PTHR43481">
    <property type="entry name" value="FRUCTOSE-1-PHOSPHATE PHOSPHATASE"/>
    <property type="match status" value="1"/>
</dbReference>
<reference evidence="1 2" key="1">
    <citation type="submission" date="2018-02" db="EMBL/GenBank/DDBJ databases">
        <title>Sphingobacterium KA21.</title>
        <authorList>
            <person name="Vasarhelyi B.M."/>
            <person name="Deshmukh S."/>
            <person name="Balint B."/>
            <person name="Kukolya J."/>
        </authorList>
    </citation>
    <scope>NUCLEOTIDE SEQUENCE [LARGE SCALE GENOMIC DNA]</scope>
    <source>
        <strain evidence="1 2">Ka21</strain>
    </source>
</reference>
<dbReference type="Pfam" id="PF13419">
    <property type="entry name" value="HAD_2"/>
    <property type="match status" value="1"/>
</dbReference>
<proteinExistence type="predicted"/>
<dbReference type="PANTHER" id="PTHR43481:SF4">
    <property type="entry name" value="GLYCEROL-1-PHOSPHATE PHOSPHOHYDROLASE 1-RELATED"/>
    <property type="match status" value="1"/>
</dbReference>
<dbReference type="InterPro" id="IPR023198">
    <property type="entry name" value="PGP-like_dom2"/>
</dbReference>
<dbReference type="InterPro" id="IPR023214">
    <property type="entry name" value="HAD_sf"/>
</dbReference>
<evidence type="ECO:0000313" key="2">
    <source>
        <dbReference type="Proteomes" id="UP000618319"/>
    </source>
</evidence>
<dbReference type="EMBL" id="PSKQ01000021">
    <property type="protein sequence ID" value="MBE8721811.1"/>
    <property type="molecule type" value="Genomic_DNA"/>
</dbReference>
<dbReference type="Gene3D" id="3.40.50.1000">
    <property type="entry name" value="HAD superfamily/HAD-like"/>
    <property type="match status" value="1"/>
</dbReference>
<dbReference type="PRINTS" id="PR00413">
    <property type="entry name" value="HADHALOGNASE"/>
</dbReference>
<dbReference type="CDD" id="cd07505">
    <property type="entry name" value="HAD_BPGM-like"/>
    <property type="match status" value="1"/>
</dbReference>
<accession>A0ABR9T8Z2</accession>
<dbReference type="SFLD" id="SFLDG01129">
    <property type="entry name" value="C1.5:_HAD__Beta-PGM__Phosphata"/>
    <property type="match status" value="1"/>
</dbReference>
<dbReference type="SFLD" id="SFLDG01135">
    <property type="entry name" value="C1.5.6:_HAD__Beta-PGM__Phospha"/>
    <property type="match status" value="1"/>
</dbReference>
<dbReference type="RefSeq" id="WP_196939741.1">
    <property type="nucleotide sequence ID" value="NZ_MU158690.1"/>
</dbReference>
<sequence>MIAQLEQLDAVLFDLDGTLIDSEYFYYSNWSPILAKEFGLRITFEDWIQYFAGHTLVRNVSMLMDSYGIETTEEFMWKETRANYAKSDMTTIRLMPYAKEILEKLTTENKRLALVTSSYQTTVDTVLGQHGLLEHFEFFITREKVVYAKPNPEPYLLATETLGLPKENIMAIEDTSTGCAAAKGAGLTCVAVTKYGSEIEKLSKADRIVGSLQEVNELLFANDEGGLSVLGYKK</sequence>
<gene>
    <name evidence="1" type="ORF">C4F40_13875</name>
</gene>
<dbReference type="InterPro" id="IPR051806">
    <property type="entry name" value="HAD-like_SPP"/>
</dbReference>
<comment type="caution">
    <text evidence="1">The sequence shown here is derived from an EMBL/GenBank/DDBJ whole genome shotgun (WGS) entry which is preliminary data.</text>
</comment>
<dbReference type="SUPFAM" id="SSF56784">
    <property type="entry name" value="HAD-like"/>
    <property type="match status" value="1"/>
</dbReference>
<dbReference type="InterPro" id="IPR006439">
    <property type="entry name" value="HAD-SF_hydro_IA"/>
</dbReference>
<dbReference type="InterPro" id="IPR036412">
    <property type="entry name" value="HAD-like_sf"/>
</dbReference>
<organism evidence="1 2">
    <name type="scientific">Sphingobacterium pedocola</name>
    <dbReference type="NCBI Taxonomy" id="2082722"/>
    <lineage>
        <taxon>Bacteria</taxon>
        <taxon>Pseudomonadati</taxon>
        <taxon>Bacteroidota</taxon>
        <taxon>Sphingobacteriia</taxon>
        <taxon>Sphingobacteriales</taxon>
        <taxon>Sphingobacteriaceae</taxon>
        <taxon>Sphingobacterium</taxon>
    </lineage>
</organism>
<dbReference type="InterPro" id="IPR041492">
    <property type="entry name" value="HAD_2"/>
</dbReference>
<keyword evidence="2" id="KW-1185">Reference proteome</keyword>
<name>A0ABR9T8Z2_9SPHI</name>
<dbReference type="Proteomes" id="UP000618319">
    <property type="component" value="Unassembled WGS sequence"/>
</dbReference>
<evidence type="ECO:0008006" key="3">
    <source>
        <dbReference type="Google" id="ProtNLM"/>
    </source>
</evidence>
<evidence type="ECO:0000313" key="1">
    <source>
        <dbReference type="EMBL" id="MBE8721811.1"/>
    </source>
</evidence>
<protein>
    <recommendedName>
        <fullName evidence="3">Phosphatase</fullName>
    </recommendedName>
</protein>
<dbReference type="Gene3D" id="1.10.150.240">
    <property type="entry name" value="Putative phosphatase, domain 2"/>
    <property type="match status" value="1"/>
</dbReference>